<name>A0A9P1CIT1_9DINO</name>
<keyword evidence="1" id="KW-0175">Coiled coil</keyword>
<dbReference type="AlphaFoldDB" id="A0A9P1CIT1"/>
<evidence type="ECO:0000313" key="5">
    <source>
        <dbReference type="EMBL" id="CAL4780161.1"/>
    </source>
</evidence>
<sequence length="926" mass="104509">MEGPPMPGQLVPNASMPPLKRREAPPAKSGAALQLRSELSTLRRAEGRLDALIQAETSPRHASDFRQPETPAKQDRFWEVNVAKRPEISQISQISQHLPVQIPQVPAVSRPQRPHRPHRPDPMGQSGFVFDLDLKRFFVAWAAVCKDMRAYWRQRRNENSRRWLDSRSKALALWSFFGSLKQQLDQEMPSKPEKGIRVREKKSQRPGTFFSSSEKGICKILFDGQEEVCFRSCDELLEIKSLPHPFLANLAFLAWTLSHALDEDLKIDGLRTALMFNQIMGKSSGKLTMMAVMQEEEAKGLKFCFNAWKKCMKSKSLKKFKLKKQREIFRGWLEILLMDKHDTAVELLASTEQQRSVAAEQLQRRIAQCERVKVKVEKVHLMRLDFFLLLVFQSWHLASLYVRAAAEGQREARQALALSSLKLSEAMTKKTTSFVAPHFQAWANRVKLARKVQRAAEGTIAAMLGGSLSLVFNAWKMMKMSDFQMVQAQLQRREREFSELQEISQSFFSFSQENVERVKNMEAALQAADRALQIGAARGDSLEVELQRLREAQKQQVEEAGTRGERLKEELERKGTEELQALAESTEKVTAELSASREMEARLQRLWQGMSGGDLEDPPQESDSVLALRQQLLEAQREAELLRSVSRTQAEDLRLAEAFEASEASAARKASEALRQAEEAALEAEELAHLEEVAAEAVQERWTIMMDRQSGRASPPAVPPRATVTVDFSPLSRSAGVGAGAGAASTSREDDVVPLGPGISTQTSMPPVDLPYLPGRRLMEVQQKYNDAWRPRGRNLIDTTNEDLMTFDLACNILSTGAYFKKKAGRRSSVKRYFFVGYGGNSTAFLKYFKDHAAAQAGQEAKGAFDLMDLVRANWDGVQNSITLTQSTKKDSSERGLMEVPETFFHALLRAVHEAEFLRQYPEHRG</sequence>
<feature type="region of interest" description="Disordered" evidence="2">
    <location>
        <begin position="555"/>
        <end position="575"/>
    </location>
</feature>
<dbReference type="EMBL" id="CAMXCT030001768">
    <property type="protein sequence ID" value="CAL4780161.1"/>
    <property type="molecule type" value="Genomic_DNA"/>
</dbReference>
<organism evidence="3">
    <name type="scientific">Cladocopium goreaui</name>
    <dbReference type="NCBI Taxonomy" id="2562237"/>
    <lineage>
        <taxon>Eukaryota</taxon>
        <taxon>Sar</taxon>
        <taxon>Alveolata</taxon>
        <taxon>Dinophyceae</taxon>
        <taxon>Suessiales</taxon>
        <taxon>Symbiodiniaceae</taxon>
        <taxon>Cladocopium</taxon>
    </lineage>
</organism>
<reference evidence="4" key="2">
    <citation type="submission" date="2024-04" db="EMBL/GenBank/DDBJ databases">
        <authorList>
            <person name="Chen Y."/>
            <person name="Shah S."/>
            <person name="Dougan E. K."/>
            <person name="Thang M."/>
            <person name="Chan C."/>
        </authorList>
    </citation>
    <scope>NUCLEOTIDE SEQUENCE [LARGE SCALE GENOMIC DNA]</scope>
</reference>
<gene>
    <name evidence="3" type="ORF">C1SCF055_LOCUS19645</name>
</gene>
<evidence type="ECO:0000313" key="6">
    <source>
        <dbReference type="Proteomes" id="UP001152797"/>
    </source>
</evidence>
<dbReference type="OrthoDB" id="433785at2759"/>
<proteinExistence type="predicted"/>
<keyword evidence="6" id="KW-1185">Reference proteome</keyword>
<keyword evidence="5" id="KW-0406">Ion transport</keyword>
<keyword evidence="5" id="KW-0407">Ion channel</keyword>
<feature type="coiled-coil region" evidence="1">
    <location>
        <begin position="625"/>
        <end position="700"/>
    </location>
</feature>
<comment type="caution">
    <text evidence="3">The sequence shown here is derived from an EMBL/GenBank/DDBJ whole genome shotgun (WGS) entry which is preliminary data.</text>
</comment>
<evidence type="ECO:0000313" key="3">
    <source>
        <dbReference type="EMBL" id="CAI3992849.1"/>
    </source>
</evidence>
<dbReference type="GO" id="GO:0034220">
    <property type="term" value="P:monoatomic ion transmembrane transport"/>
    <property type="evidence" value="ECO:0007669"/>
    <property type="project" value="UniProtKB-KW"/>
</dbReference>
<feature type="region of interest" description="Disordered" evidence="2">
    <location>
        <begin position="53"/>
        <end position="73"/>
    </location>
</feature>
<reference evidence="3" key="1">
    <citation type="submission" date="2022-10" db="EMBL/GenBank/DDBJ databases">
        <authorList>
            <person name="Chen Y."/>
            <person name="Dougan E. K."/>
            <person name="Chan C."/>
            <person name="Rhodes N."/>
            <person name="Thang M."/>
        </authorList>
    </citation>
    <scope>NUCLEOTIDE SEQUENCE</scope>
</reference>
<dbReference type="Proteomes" id="UP001152797">
    <property type="component" value="Unassembled WGS sequence"/>
</dbReference>
<dbReference type="EMBL" id="CAMXCT010001768">
    <property type="protein sequence ID" value="CAI3992849.1"/>
    <property type="molecule type" value="Genomic_DNA"/>
</dbReference>
<protein>
    <submittedName>
        <fullName evidence="5">Potassium channel SKOR</fullName>
    </submittedName>
</protein>
<feature type="region of interest" description="Disordered" evidence="2">
    <location>
        <begin position="1"/>
        <end position="33"/>
    </location>
</feature>
<evidence type="ECO:0000256" key="2">
    <source>
        <dbReference type="SAM" id="MobiDB-lite"/>
    </source>
</evidence>
<dbReference type="EMBL" id="CAMXCT020001768">
    <property type="protein sequence ID" value="CAL1146224.1"/>
    <property type="molecule type" value="Genomic_DNA"/>
</dbReference>
<evidence type="ECO:0000313" key="4">
    <source>
        <dbReference type="EMBL" id="CAL1146224.1"/>
    </source>
</evidence>
<evidence type="ECO:0000256" key="1">
    <source>
        <dbReference type="SAM" id="Coils"/>
    </source>
</evidence>
<keyword evidence="5" id="KW-0813">Transport</keyword>
<feature type="compositionally biased region" description="Basic and acidic residues" evidence="2">
    <location>
        <begin position="58"/>
        <end position="73"/>
    </location>
</feature>
<accession>A0A9P1CIT1</accession>